<sequence length="55" mass="5937">MRILLVGTILIALDELLDPPRCSGARRSAIAEIQYEARIMRGQAAKFGCGHIGLA</sequence>
<gene>
    <name evidence="1" type="ORF">GRI65_01845</name>
</gene>
<accession>A0A845AZ93</accession>
<proteinExistence type="predicted"/>
<organism evidence="1 2">
    <name type="scientific">Allopontixanthobacter sediminis</name>
    <dbReference type="NCBI Taxonomy" id="1689985"/>
    <lineage>
        <taxon>Bacteria</taxon>
        <taxon>Pseudomonadati</taxon>
        <taxon>Pseudomonadota</taxon>
        <taxon>Alphaproteobacteria</taxon>
        <taxon>Sphingomonadales</taxon>
        <taxon>Erythrobacteraceae</taxon>
        <taxon>Allopontixanthobacter</taxon>
    </lineage>
</organism>
<comment type="caution">
    <text evidence="1">The sequence shown here is derived from an EMBL/GenBank/DDBJ whole genome shotgun (WGS) entry which is preliminary data.</text>
</comment>
<evidence type="ECO:0000313" key="1">
    <source>
        <dbReference type="EMBL" id="MXP43194.1"/>
    </source>
</evidence>
<dbReference type="Proteomes" id="UP000431922">
    <property type="component" value="Unassembled WGS sequence"/>
</dbReference>
<dbReference type="RefSeq" id="WP_160754828.1">
    <property type="nucleotide sequence ID" value="NZ_WTYL01000001.1"/>
</dbReference>
<protein>
    <submittedName>
        <fullName evidence="1">Uncharacterized protein</fullName>
    </submittedName>
</protein>
<reference evidence="1 2" key="1">
    <citation type="submission" date="2019-12" db="EMBL/GenBank/DDBJ databases">
        <title>Genomic-based taxomic classification of the family Erythrobacteraceae.</title>
        <authorList>
            <person name="Xu L."/>
        </authorList>
    </citation>
    <scope>NUCLEOTIDE SEQUENCE [LARGE SCALE GENOMIC DNA]</scope>
    <source>
        <strain evidence="1 2">KCTC 42453</strain>
    </source>
</reference>
<name>A0A845AZ93_9SPHN</name>
<keyword evidence="2" id="KW-1185">Reference proteome</keyword>
<dbReference type="EMBL" id="WTYL01000001">
    <property type="protein sequence ID" value="MXP43194.1"/>
    <property type="molecule type" value="Genomic_DNA"/>
</dbReference>
<evidence type="ECO:0000313" key="2">
    <source>
        <dbReference type="Proteomes" id="UP000431922"/>
    </source>
</evidence>
<dbReference type="AlphaFoldDB" id="A0A845AZ93"/>